<gene>
    <name evidence="9" type="ORF">MQH31_02520</name>
</gene>
<feature type="domain" description="AAA+ ATPase" evidence="8">
    <location>
        <begin position="37"/>
        <end position="206"/>
    </location>
</feature>
<dbReference type="Gene3D" id="3.40.50.300">
    <property type="entry name" value="P-loop containing nucleotide triphosphate hydrolases"/>
    <property type="match status" value="2"/>
</dbReference>
<evidence type="ECO:0000256" key="4">
    <source>
        <dbReference type="ARBA" id="ARBA00022496"/>
    </source>
</evidence>
<keyword evidence="3" id="KW-1003">Cell membrane</keyword>
<dbReference type="SUPFAM" id="SSF52540">
    <property type="entry name" value="P-loop containing nucleoside triphosphate hydrolases"/>
    <property type="match status" value="1"/>
</dbReference>
<organism evidence="9 10">
    <name type="scientific">Cryobacterium zhongshanensis</name>
    <dbReference type="NCBI Taxonomy" id="2928153"/>
    <lineage>
        <taxon>Bacteria</taxon>
        <taxon>Bacillati</taxon>
        <taxon>Actinomycetota</taxon>
        <taxon>Actinomycetes</taxon>
        <taxon>Micrococcales</taxon>
        <taxon>Microbacteriaceae</taxon>
        <taxon>Cryobacterium</taxon>
    </lineage>
</organism>
<keyword evidence="10" id="KW-1185">Reference proteome</keyword>
<dbReference type="InterPro" id="IPR051535">
    <property type="entry name" value="Siderophore_ABC-ATPase"/>
</dbReference>
<keyword evidence="7" id="KW-0472">Membrane</keyword>
<evidence type="ECO:0000256" key="3">
    <source>
        <dbReference type="ARBA" id="ARBA00022475"/>
    </source>
</evidence>
<dbReference type="GO" id="GO:0006826">
    <property type="term" value="P:iron ion transport"/>
    <property type="evidence" value="ECO:0007669"/>
    <property type="project" value="UniProtKB-KW"/>
</dbReference>
<dbReference type="AlphaFoldDB" id="A0AA41QS67"/>
<dbReference type="InterPro" id="IPR003593">
    <property type="entry name" value="AAA+_ATPase"/>
</dbReference>
<evidence type="ECO:0000256" key="5">
    <source>
        <dbReference type="ARBA" id="ARBA00023004"/>
    </source>
</evidence>
<evidence type="ECO:0000256" key="6">
    <source>
        <dbReference type="ARBA" id="ARBA00023065"/>
    </source>
</evidence>
<dbReference type="RefSeq" id="WP_243010782.1">
    <property type="nucleotide sequence ID" value="NZ_JALGAR010000001.1"/>
</dbReference>
<evidence type="ECO:0000256" key="7">
    <source>
        <dbReference type="ARBA" id="ARBA00023136"/>
    </source>
</evidence>
<proteinExistence type="predicted"/>
<comment type="subcellular location">
    <subcellularLocation>
        <location evidence="1">Cell membrane</location>
        <topology evidence="1">Peripheral membrane protein</topology>
    </subcellularLocation>
</comment>
<dbReference type="GO" id="GO:0016887">
    <property type="term" value="F:ATP hydrolysis activity"/>
    <property type="evidence" value="ECO:0007669"/>
    <property type="project" value="InterPro"/>
</dbReference>
<dbReference type="Proteomes" id="UP001165341">
    <property type="component" value="Unassembled WGS sequence"/>
</dbReference>
<accession>A0AA41QS67</accession>
<evidence type="ECO:0000256" key="2">
    <source>
        <dbReference type="ARBA" id="ARBA00022448"/>
    </source>
</evidence>
<name>A0AA41QS67_9MICO</name>
<comment type="caution">
    <text evidence="9">The sequence shown here is derived from an EMBL/GenBank/DDBJ whole genome shotgun (WGS) entry which is preliminary data.</text>
</comment>
<keyword evidence="4" id="KW-0410">Iron transport</keyword>
<sequence length="236" mass="25790">MIVERIYVPDALVIESTTWPWSIPAVSDLVGDGVALSAPVTFLVGENGTGKSTIVEAVAEAWGVDVRGGQSGRKYSSELRKSVLGQAVRFDRGLGGSTMVKTQAKGFFLRSETALDVFQRLGYGDSYTAVSHGESYLQVFEDWFSVKGLYLLDEPEAALSFTACLSLIASMDRVVRAGGQVICATHSPLLASMPGADILELTEDGLIRSEWADLELVQHWKRYLDDPGRYLRHVLE</sequence>
<dbReference type="InterPro" id="IPR027417">
    <property type="entry name" value="P-loop_NTPase"/>
</dbReference>
<evidence type="ECO:0000313" key="10">
    <source>
        <dbReference type="Proteomes" id="UP001165341"/>
    </source>
</evidence>
<reference evidence="9" key="1">
    <citation type="submission" date="2022-03" db="EMBL/GenBank/DDBJ databases">
        <title>Cryobacterium sp. nov. strain ZS14-85, isolated from Antarctic soil.</title>
        <authorList>
            <person name="Li J."/>
            <person name="Niu G."/>
        </authorList>
    </citation>
    <scope>NUCLEOTIDE SEQUENCE</scope>
    <source>
        <strain evidence="9">ZS14-85</strain>
    </source>
</reference>
<keyword evidence="5" id="KW-0408">Iron</keyword>
<evidence type="ECO:0000313" key="9">
    <source>
        <dbReference type="EMBL" id="MCI4656687.1"/>
    </source>
</evidence>
<dbReference type="InterPro" id="IPR038729">
    <property type="entry name" value="Rad50/SbcC_AAA"/>
</dbReference>
<evidence type="ECO:0000256" key="1">
    <source>
        <dbReference type="ARBA" id="ARBA00004202"/>
    </source>
</evidence>
<dbReference type="SMART" id="SM00382">
    <property type="entry name" value="AAA"/>
    <property type="match status" value="1"/>
</dbReference>
<evidence type="ECO:0000259" key="8">
    <source>
        <dbReference type="SMART" id="SM00382"/>
    </source>
</evidence>
<dbReference type="Pfam" id="PF13476">
    <property type="entry name" value="AAA_23"/>
    <property type="match status" value="1"/>
</dbReference>
<dbReference type="GO" id="GO:0005886">
    <property type="term" value="C:plasma membrane"/>
    <property type="evidence" value="ECO:0007669"/>
    <property type="project" value="UniProtKB-SubCell"/>
</dbReference>
<dbReference type="EMBL" id="JALGAR010000001">
    <property type="protein sequence ID" value="MCI4656687.1"/>
    <property type="molecule type" value="Genomic_DNA"/>
</dbReference>
<keyword evidence="6" id="KW-0406">Ion transport</keyword>
<dbReference type="PANTHER" id="PTHR42771:SF2">
    <property type="entry name" value="IRON(3+)-HYDROXAMATE IMPORT ATP-BINDING PROTEIN FHUC"/>
    <property type="match status" value="1"/>
</dbReference>
<protein>
    <recommendedName>
        <fullName evidence="8">AAA+ ATPase domain-containing protein</fullName>
    </recommendedName>
</protein>
<dbReference type="GO" id="GO:0006302">
    <property type="term" value="P:double-strand break repair"/>
    <property type="evidence" value="ECO:0007669"/>
    <property type="project" value="InterPro"/>
</dbReference>
<dbReference type="PANTHER" id="PTHR42771">
    <property type="entry name" value="IRON(3+)-HYDROXAMATE IMPORT ATP-BINDING PROTEIN FHUC"/>
    <property type="match status" value="1"/>
</dbReference>
<keyword evidence="2" id="KW-0813">Transport</keyword>